<dbReference type="GO" id="GO:0006508">
    <property type="term" value="P:proteolysis"/>
    <property type="evidence" value="ECO:0007669"/>
    <property type="project" value="UniProtKB-KW"/>
</dbReference>
<evidence type="ECO:0000313" key="11">
    <source>
        <dbReference type="Proteomes" id="UP000725649"/>
    </source>
</evidence>
<dbReference type="InterPro" id="IPR052170">
    <property type="entry name" value="M29_Exopeptidase"/>
</dbReference>
<keyword evidence="9" id="KW-0482">Metalloprotease</keyword>
<evidence type="ECO:0000256" key="3">
    <source>
        <dbReference type="ARBA" id="ARBA00001947"/>
    </source>
</evidence>
<dbReference type="PANTHER" id="PTHR34448:SF3">
    <property type="entry name" value="AMINOPEPTIDASE AMPS"/>
    <property type="match status" value="1"/>
</dbReference>
<dbReference type="Gene3D" id="3.40.1830.10">
    <property type="entry name" value="Thermophilic metalloprotease (M29)"/>
    <property type="match status" value="1"/>
</dbReference>
<dbReference type="EMBL" id="SUVG01000007">
    <property type="protein sequence ID" value="MBE6421702.1"/>
    <property type="molecule type" value="Genomic_DNA"/>
</dbReference>
<dbReference type="PANTHER" id="PTHR34448">
    <property type="entry name" value="AMINOPEPTIDASE"/>
    <property type="match status" value="1"/>
</dbReference>
<sequence length="400" mass="45347">MFTKLQNERYADVMIWAMQAARRNGKFKKYDTVLLRTDTAALPLAEVIYKKLLAARFNVVTRIMVPEGFSKSFYELGDNKQLSFMAPGEKEFQGAINGLIALHAPQDLTHLKNIDPARIAKNAVARKPIREILDEREQQGLFSWTLCNYPTEELAGRAGLSVKEYSNQIVRACFLNEKDPVKKWKEVTKQIDEIGAWLTSLPIDTLRVESEHMDFEVLLGSQRRFIAGGGCNIPSFEIFTSPDWRGTRGVYFADLSSYRSGNYVKGVRLEFKNGRVVKADAEQGADFVRKMVAMDRGAAQIGEFSLTDRRFSKINKFMADILFDENFGGKYGNCHVAIGASYADTFSGPQSKLDKKMKEKLGFNDSSLHWDLINTENKRVTARLKDGSTQVVYEKGEFKY</sequence>
<dbReference type="Pfam" id="PF02073">
    <property type="entry name" value="Peptidase_M29"/>
    <property type="match status" value="1"/>
</dbReference>
<dbReference type="Proteomes" id="UP000725649">
    <property type="component" value="Unassembled WGS sequence"/>
</dbReference>
<name>A0A928DPS0_9BACT</name>
<evidence type="ECO:0000256" key="6">
    <source>
        <dbReference type="ARBA" id="ARBA00022670"/>
    </source>
</evidence>
<dbReference type="InterPro" id="IPR035097">
    <property type="entry name" value="M29_N-terminal"/>
</dbReference>
<evidence type="ECO:0000256" key="4">
    <source>
        <dbReference type="ARBA" id="ARBA00008236"/>
    </source>
</evidence>
<reference evidence="10" key="1">
    <citation type="submission" date="2019-04" db="EMBL/GenBank/DDBJ databases">
        <title>Evolution of Biomass-Degrading Anaerobic Consortia Revealed by Metagenomics.</title>
        <authorList>
            <person name="Peng X."/>
        </authorList>
    </citation>
    <scope>NUCLEOTIDE SEQUENCE</scope>
    <source>
        <strain evidence="10">SIG66</strain>
    </source>
</reference>
<evidence type="ECO:0000256" key="5">
    <source>
        <dbReference type="ARBA" id="ARBA00022438"/>
    </source>
</evidence>
<evidence type="ECO:0000256" key="7">
    <source>
        <dbReference type="ARBA" id="ARBA00022723"/>
    </source>
</evidence>
<evidence type="ECO:0000256" key="9">
    <source>
        <dbReference type="ARBA" id="ARBA00023049"/>
    </source>
</evidence>
<dbReference type="GO" id="GO:0008237">
    <property type="term" value="F:metallopeptidase activity"/>
    <property type="evidence" value="ECO:0007669"/>
    <property type="project" value="UniProtKB-KW"/>
</dbReference>
<keyword evidence="8" id="KW-0378">Hydrolase</keyword>
<comment type="cofactor">
    <cofactor evidence="2">
        <name>Mg(2+)</name>
        <dbReference type="ChEBI" id="CHEBI:18420"/>
    </cofactor>
</comment>
<comment type="cofactor">
    <cofactor evidence="3">
        <name>Zn(2+)</name>
        <dbReference type="ChEBI" id="CHEBI:29105"/>
    </cofactor>
</comment>
<comment type="cofactor">
    <cofactor evidence="1">
        <name>Co(2+)</name>
        <dbReference type="ChEBI" id="CHEBI:48828"/>
    </cofactor>
</comment>
<evidence type="ECO:0000256" key="8">
    <source>
        <dbReference type="ARBA" id="ARBA00022801"/>
    </source>
</evidence>
<dbReference type="AlphaFoldDB" id="A0A928DPS0"/>
<accession>A0A928DPS0</accession>
<keyword evidence="7" id="KW-0479">Metal-binding</keyword>
<gene>
    <name evidence="10" type="ORF">E7027_06235</name>
</gene>
<evidence type="ECO:0000313" key="10">
    <source>
        <dbReference type="EMBL" id="MBE6421702.1"/>
    </source>
</evidence>
<dbReference type="SUPFAM" id="SSF144052">
    <property type="entry name" value="Thermophilic metalloprotease-like"/>
    <property type="match status" value="1"/>
</dbReference>
<proteinExistence type="inferred from homology"/>
<dbReference type="GO" id="GO:0046872">
    <property type="term" value="F:metal ion binding"/>
    <property type="evidence" value="ECO:0007669"/>
    <property type="project" value="UniProtKB-KW"/>
</dbReference>
<dbReference type="GO" id="GO:0004177">
    <property type="term" value="F:aminopeptidase activity"/>
    <property type="evidence" value="ECO:0007669"/>
    <property type="project" value="UniProtKB-KW"/>
</dbReference>
<comment type="caution">
    <text evidence="10">The sequence shown here is derived from an EMBL/GenBank/DDBJ whole genome shotgun (WGS) entry which is preliminary data.</text>
</comment>
<evidence type="ECO:0000256" key="2">
    <source>
        <dbReference type="ARBA" id="ARBA00001946"/>
    </source>
</evidence>
<keyword evidence="6" id="KW-0645">Protease</keyword>
<dbReference type="InterPro" id="IPR000787">
    <property type="entry name" value="Peptidase_M29"/>
</dbReference>
<protein>
    <submittedName>
        <fullName evidence="10">Aminopeptidase</fullName>
    </submittedName>
</protein>
<evidence type="ECO:0000256" key="1">
    <source>
        <dbReference type="ARBA" id="ARBA00001941"/>
    </source>
</evidence>
<comment type="similarity">
    <text evidence="4">Belongs to the peptidase M29 family.</text>
</comment>
<keyword evidence="5 10" id="KW-0031">Aminopeptidase</keyword>
<organism evidence="10 11">
    <name type="scientific">Candidatus Avelusimicrobium gallicola</name>
    <dbReference type="NCBI Taxonomy" id="2562704"/>
    <lineage>
        <taxon>Bacteria</taxon>
        <taxon>Pseudomonadati</taxon>
        <taxon>Elusimicrobiota</taxon>
        <taxon>Elusimicrobia</taxon>
        <taxon>Elusimicrobiales</taxon>
        <taxon>Elusimicrobiaceae</taxon>
        <taxon>Candidatus Avelusimicrobium</taxon>
    </lineage>
</organism>